<proteinExistence type="predicted"/>
<name>A0A448Z370_9STRA</name>
<evidence type="ECO:0000313" key="2">
    <source>
        <dbReference type="Proteomes" id="UP000291116"/>
    </source>
</evidence>
<sequence>MIRSIKFNGMSSLSSSVTVCSAQSSTKDNSFDRPEFAFTPKMFFLPFPVTKLSFSFRRSSFLASTQVRTR</sequence>
<dbReference type="Proteomes" id="UP000291116">
    <property type="component" value="Unassembled WGS sequence"/>
</dbReference>
<accession>A0A448Z370</accession>
<organism evidence="1 2">
    <name type="scientific">Pseudo-nitzschia multistriata</name>
    <dbReference type="NCBI Taxonomy" id="183589"/>
    <lineage>
        <taxon>Eukaryota</taxon>
        <taxon>Sar</taxon>
        <taxon>Stramenopiles</taxon>
        <taxon>Ochrophyta</taxon>
        <taxon>Bacillariophyta</taxon>
        <taxon>Bacillariophyceae</taxon>
        <taxon>Bacillariophycidae</taxon>
        <taxon>Bacillariales</taxon>
        <taxon>Bacillariaceae</taxon>
        <taxon>Pseudo-nitzschia</taxon>
    </lineage>
</organism>
<protein>
    <submittedName>
        <fullName evidence="1">Uncharacterized protein</fullName>
    </submittedName>
</protein>
<dbReference type="AlphaFoldDB" id="A0A448Z370"/>
<gene>
    <name evidence="1" type="ORF">PSNMU_V1.4_AUG-EV-PASAV3_0032740</name>
</gene>
<evidence type="ECO:0000313" key="1">
    <source>
        <dbReference type="EMBL" id="VEU36491.1"/>
    </source>
</evidence>
<reference evidence="1 2" key="1">
    <citation type="submission" date="2019-01" db="EMBL/GenBank/DDBJ databases">
        <authorList>
            <person name="Ferrante I. M."/>
        </authorList>
    </citation>
    <scope>NUCLEOTIDE SEQUENCE [LARGE SCALE GENOMIC DNA]</scope>
    <source>
        <strain evidence="1 2">B856</strain>
    </source>
</reference>
<dbReference type="EMBL" id="CAACVS010000092">
    <property type="protein sequence ID" value="VEU36491.1"/>
    <property type="molecule type" value="Genomic_DNA"/>
</dbReference>
<keyword evidence="2" id="KW-1185">Reference proteome</keyword>